<feature type="chain" id="PRO_5011669904" evidence="1">
    <location>
        <begin position="28"/>
        <end position="93"/>
    </location>
</feature>
<name>A0A1I1WS91_9ACTN</name>
<protein>
    <submittedName>
        <fullName evidence="2">Uncharacterized protein</fullName>
    </submittedName>
</protein>
<dbReference type="EMBL" id="FONG01000001">
    <property type="protein sequence ID" value="SFD98037.1"/>
    <property type="molecule type" value="Genomic_DNA"/>
</dbReference>
<evidence type="ECO:0000256" key="1">
    <source>
        <dbReference type="SAM" id="SignalP"/>
    </source>
</evidence>
<gene>
    <name evidence="2" type="ORF">SAMN05216251_10146</name>
</gene>
<reference evidence="3" key="1">
    <citation type="submission" date="2016-10" db="EMBL/GenBank/DDBJ databases">
        <authorList>
            <person name="Varghese N."/>
            <person name="Submissions S."/>
        </authorList>
    </citation>
    <scope>NUCLEOTIDE SEQUENCE [LARGE SCALE GENOMIC DNA]</scope>
    <source>
        <strain evidence="3">CGMCC 4.3510</strain>
    </source>
</reference>
<evidence type="ECO:0000313" key="2">
    <source>
        <dbReference type="EMBL" id="SFD98037.1"/>
    </source>
</evidence>
<dbReference type="RefSeq" id="WP_093711243.1">
    <property type="nucleotide sequence ID" value="NZ_FONG01000001.1"/>
</dbReference>
<organism evidence="2 3">
    <name type="scientific">Actinacidiphila alni</name>
    <dbReference type="NCBI Taxonomy" id="380248"/>
    <lineage>
        <taxon>Bacteria</taxon>
        <taxon>Bacillati</taxon>
        <taxon>Actinomycetota</taxon>
        <taxon>Actinomycetes</taxon>
        <taxon>Kitasatosporales</taxon>
        <taxon>Streptomycetaceae</taxon>
        <taxon>Actinacidiphila</taxon>
    </lineage>
</organism>
<keyword evidence="3" id="KW-1185">Reference proteome</keyword>
<dbReference type="AlphaFoldDB" id="A0A1I1WS91"/>
<accession>A0A1I1WS91</accession>
<keyword evidence="1" id="KW-0732">Signal</keyword>
<dbReference type="OrthoDB" id="4351093at2"/>
<feature type="signal peptide" evidence="1">
    <location>
        <begin position="1"/>
        <end position="27"/>
    </location>
</feature>
<sequence length="93" mass="9720">MRNLIRVASTVTIGGALLLGVTGVASAADGPANLTGKGCPSSYTNSASYGSYKQTLTRTFIAGNGFRYGDYNVTFINPATGPQPAGTREYRCY</sequence>
<evidence type="ECO:0000313" key="3">
    <source>
        <dbReference type="Proteomes" id="UP000199323"/>
    </source>
</evidence>
<dbReference type="Proteomes" id="UP000199323">
    <property type="component" value="Unassembled WGS sequence"/>
</dbReference>
<proteinExistence type="predicted"/>